<dbReference type="PROSITE" id="PS01284">
    <property type="entry name" value="TNASE_2"/>
    <property type="match status" value="1"/>
</dbReference>
<dbReference type="Proteomes" id="UP000276770">
    <property type="component" value="Unassembled WGS sequence"/>
</dbReference>
<dbReference type="EMBL" id="RCVZ01000019">
    <property type="protein sequence ID" value="RLQ92342.1"/>
    <property type="molecule type" value="Genomic_DNA"/>
</dbReference>
<feature type="compositionally biased region" description="Low complexity" evidence="4">
    <location>
        <begin position="205"/>
        <end position="240"/>
    </location>
</feature>
<evidence type="ECO:0000259" key="5">
    <source>
        <dbReference type="PROSITE" id="PS50830"/>
    </source>
</evidence>
<keyword evidence="2 6" id="KW-0255">Endonuclease</keyword>
<feature type="region of interest" description="Disordered" evidence="4">
    <location>
        <begin position="205"/>
        <end position="244"/>
    </location>
</feature>
<evidence type="ECO:0000256" key="4">
    <source>
        <dbReference type="SAM" id="MobiDB-lite"/>
    </source>
</evidence>
<feature type="compositionally biased region" description="Basic and acidic residues" evidence="4">
    <location>
        <begin position="13"/>
        <end position="29"/>
    </location>
</feature>
<gene>
    <name evidence="6" type="ORF">D9X91_19815</name>
</gene>
<dbReference type="InterPro" id="IPR008613">
    <property type="entry name" value="Excalibur_Ca-bd_domain"/>
</dbReference>
<comment type="caution">
    <text evidence="6">The sequence shown here is derived from an EMBL/GenBank/DDBJ whole genome shotgun (WGS) entry which is preliminary data.</text>
</comment>
<feature type="region of interest" description="Disordered" evidence="4">
    <location>
        <begin position="257"/>
        <end position="282"/>
    </location>
</feature>
<accession>A0A3L7JV90</accession>
<protein>
    <submittedName>
        <fullName evidence="6">Endonuclease</fullName>
    </submittedName>
</protein>
<organism evidence="6 7">
    <name type="scientific">Falsibacillus albus</name>
    <dbReference type="NCBI Taxonomy" id="2478915"/>
    <lineage>
        <taxon>Bacteria</taxon>
        <taxon>Bacillati</taxon>
        <taxon>Bacillota</taxon>
        <taxon>Bacilli</taxon>
        <taxon>Bacillales</taxon>
        <taxon>Bacillaceae</taxon>
        <taxon>Falsibacillus</taxon>
    </lineage>
</organism>
<dbReference type="InterPro" id="IPR002071">
    <property type="entry name" value="Thermonucl_AS"/>
</dbReference>
<keyword evidence="1" id="KW-0540">Nuclease</keyword>
<evidence type="ECO:0000256" key="3">
    <source>
        <dbReference type="ARBA" id="ARBA00022801"/>
    </source>
</evidence>
<name>A0A3L7JV90_9BACI</name>
<dbReference type="InterPro" id="IPR035437">
    <property type="entry name" value="SNase_OB-fold_sf"/>
</dbReference>
<evidence type="ECO:0000256" key="1">
    <source>
        <dbReference type="ARBA" id="ARBA00022722"/>
    </source>
</evidence>
<dbReference type="PANTHER" id="PTHR12302">
    <property type="entry name" value="EBNA2 BINDING PROTEIN P100"/>
    <property type="match status" value="1"/>
</dbReference>
<reference evidence="6 7" key="1">
    <citation type="submission" date="2018-10" db="EMBL/GenBank/DDBJ databases">
        <title>Falsibacillus sp. genome draft.</title>
        <authorList>
            <person name="Shi S."/>
        </authorList>
    </citation>
    <scope>NUCLEOTIDE SEQUENCE [LARGE SCALE GENOMIC DNA]</scope>
    <source>
        <strain evidence="6 7">GY 10110</strain>
    </source>
</reference>
<keyword evidence="7" id="KW-1185">Reference proteome</keyword>
<dbReference type="SMART" id="SM00894">
    <property type="entry name" value="Excalibur"/>
    <property type="match status" value="1"/>
</dbReference>
<dbReference type="GO" id="GO:0016787">
    <property type="term" value="F:hydrolase activity"/>
    <property type="evidence" value="ECO:0007669"/>
    <property type="project" value="UniProtKB-KW"/>
</dbReference>
<dbReference type="Gene3D" id="2.40.50.90">
    <property type="match status" value="1"/>
</dbReference>
<feature type="region of interest" description="Disordered" evidence="4">
    <location>
        <begin position="1"/>
        <end position="57"/>
    </location>
</feature>
<keyword evidence="3" id="KW-0378">Hydrolase</keyword>
<dbReference type="InterPro" id="IPR016071">
    <property type="entry name" value="Staphylococal_nuclease_OB-fold"/>
</dbReference>
<dbReference type="Pfam" id="PF00565">
    <property type="entry name" value="SNase"/>
    <property type="match status" value="1"/>
</dbReference>
<evidence type="ECO:0000313" key="6">
    <source>
        <dbReference type="EMBL" id="RLQ92342.1"/>
    </source>
</evidence>
<sequence>MGCAPEASQENDAPIKKEATSETTKKDDTASQTATNGSSNKKADTSGSVSSQKTASNQVPVTLVQTVDGDTIKVNYKGKVETVRYLLVDTPEEKKPGTCVQLYAMDAYNRNKQLVNSGKLTLEFEASSDRDKYGRLLAYVFVDGKSVQDTLVKEGYARVAYIYDPPYKYLAQYQSDEAKAKAQKLHIWSKSGFATDRGFNGCAASTTKAKASTPSKTTAPKTSTTTSHPATTQPSAPASSGGTEIFANCTELRKKYPHGVPEGHPVYQAKMDRDKDGYACER</sequence>
<dbReference type="RefSeq" id="WP_121682406.1">
    <property type="nucleotide sequence ID" value="NZ_RCVZ01000019.1"/>
</dbReference>
<feature type="compositionally biased region" description="Polar residues" evidence="4">
    <location>
        <begin position="30"/>
        <end position="57"/>
    </location>
</feature>
<dbReference type="AlphaFoldDB" id="A0A3L7JV90"/>
<dbReference type="Pfam" id="PF05901">
    <property type="entry name" value="Excalibur"/>
    <property type="match status" value="1"/>
</dbReference>
<dbReference type="GO" id="GO:0003676">
    <property type="term" value="F:nucleic acid binding"/>
    <property type="evidence" value="ECO:0007669"/>
    <property type="project" value="InterPro"/>
</dbReference>
<feature type="domain" description="TNase-like" evidence="5">
    <location>
        <begin position="57"/>
        <end position="190"/>
    </location>
</feature>
<dbReference type="PANTHER" id="PTHR12302:SF3">
    <property type="entry name" value="SERINE_THREONINE-PROTEIN KINASE 31"/>
    <property type="match status" value="1"/>
</dbReference>
<dbReference type="PROSITE" id="PS50830">
    <property type="entry name" value="TNASE_3"/>
    <property type="match status" value="1"/>
</dbReference>
<dbReference type="OrthoDB" id="4376109at2"/>
<feature type="compositionally biased region" description="Basic and acidic residues" evidence="4">
    <location>
        <begin position="270"/>
        <end position="282"/>
    </location>
</feature>
<dbReference type="GO" id="GO:0004519">
    <property type="term" value="F:endonuclease activity"/>
    <property type="evidence" value="ECO:0007669"/>
    <property type="project" value="UniProtKB-KW"/>
</dbReference>
<dbReference type="SUPFAM" id="SSF50199">
    <property type="entry name" value="Staphylococcal nuclease"/>
    <property type="match status" value="1"/>
</dbReference>
<evidence type="ECO:0000313" key="7">
    <source>
        <dbReference type="Proteomes" id="UP000276770"/>
    </source>
</evidence>
<dbReference type="SMART" id="SM00318">
    <property type="entry name" value="SNc"/>
    <property type="match status" value="1"/>
</dbReference>
<proteinExistence type="predicted"/>
<evidence type="ECO:0000256" key="2">
    <source>
        <dbReference type="ARBA" id="ARBA00022759"/>
    </source>
</evidence>